<feature type="compositionally biased region" description="Low complexity" evidence="4">
    <location>
        <begin position="559"/>
        <end position="570"/>
    </location>
</feature>
<dbReference type="PANTHER" id="PTHR15321">
    <property type="entry name" value="TUMOR SUPPRESSOR P53-BINDING PROTEIN 1"/>
    <property type="match status" value="1"/>
</dbReference>
<feature type="compositionally biased region" description="Acidic residues" evidence="4">
    <location>
        <begin position="476"/>
        <end position="485"/>
    </location>
</feature>
<feature type="compositionally biased region" description="Basic and acidic residues" evidence="4">
    <location>
        <begin position="344"/>
        <end position="380"/>
    </location>
</feature>
<dbReference type="InterPro" id="IPR047249">
    <property type="entry name" value="BRCT_p53bp1-like_rpt1"/>
</dbReference>
<feature type="region of interest" description="Disordered" evidence="4">
    <location>
        <begin position="975"/>
        <end position="1035"/>
    </location>
</feature>
<dbReference type="EMBL" id="CAJFCW020000001">
    <property type="protein sequence ID" value="CAG9086627.1"/>
    <property type="molecule type" value="Genomic_DNA"/>
</dbReference>
<gene>
    <name evidence="6" type="ORF">BOKJ2_LOCUS2371</name>
</gene>
<feature type="compositionally biased region" description="Basic and acidic residues" evidence="4">
    <location>
        <begin position="743"/>
        <end position="760"/>
    </location>
</feature>
<dbReference type="SMART" id="SM00292">
    <property type="entry name" value="BRCT"/>
    <property type="match status" value="1"/>
</dbReference>
<evidence type="ECO:0000313" key="6">
    <source>
        <dbReference type="EMBL" id="CAD5207785.1"/>
    </source>
</evidence>
<feature type="compositionally biased region" description="Acidic residues" evidence="4">
    <location>
        <begin position="626"/>
        <end position="646"/>
    </location>
</feature>
<evidence type="ECO:0000256" key="2">
    <source>
        <dbReference type="ARBA" id="ARBA00022763"/>
    </source>
</evidence>
<dbReference type="Proteomes" id="UP000783686">
    <property type="component" value="Unassembled WGS sequence"/>
</dbReference>
<dbReference type="GO" id="GO:0000077">
    <property type="term" value="P:DNA damage checkpoint signaling"/>
    <property type="evidence" value="ECO:0007669"/>
    <property type="project" value="TreeGrafter"/>
</dbReference>
<dbReference type="InterPro" id="IPR047250">
    <property type="entry name" value="BRCT_p53bp1-like_rpt2"/>
</dbReference>
<keyword evidence="7" id="KW-1185">Reference proteome</keyword>
<feature type="compositionally biased region" description="Basic and acidic residues" evidence="4">
    <location>
        <begin position="795"/>
        <end position="833"/>
    </location>
</feature>
<dbReference type="Pfam" id="PF00533">
    <property type="entry name" value="BRCT"/>
    <property type="match status" value="1"/>
</dbReference>
<dbReference type="OrthoDB" id="129353at2759"/>
<feature type="compositionally biased region" description="Polar residues" evidence="4">
    <location>
        <begin position="763"/>
        <end position="774"/>
    </location>
</feature>
<feature type="compositionally biased region" description="Low complexity" evidence="4">
    <location>
        <begin position="79"/>
        <end position="90"/>
    </location>
</feature>
<protein>
    <recommendedName>
        <fullName evidence="5">BRCT domain-containing protein</fullName>
    </recommendedName>
</protein>
<dbReference type="EMBL" id="CAJFDH010000001">
    <property type="protein sequence ID" value="CAD5207785.1"/>
    <property type="molecule type" value="Genomic_DNA"/>
</dbReference>
<keyword evidence="2" id="KW-0227">DNA damage</keyword>
<feature type="compositionally biased region" description="Basic and acidic residues" evidence="4">
    <location>
        <begin position="278"/>
        <end position="289"/>
    </location>
</feature>
<feature type="compositionally biased region" description="Basic and acidic residues" evidence="4">
    <location>
        <begin position="420"/>
        <end position="444"/>
    </location>
</feature>
<dbReference type="Pfam" id="PF24680">
    <property type="entry name" value="SH3_Hsr9"/>
    <property type="match status" value="1"/>
</dbReference>
<dbReference type="GO" id="GO:0045944">
    <property type="term" value="P:positive regulation of transcription by RNA polymerase II"/>
    <property type="evidence" value="ECO:0007669"/>
    <property type="project" value="TreeGrafter"/>
</dbReference>
<feature type="compositionally biased region" description="Polar residues" evidence="4">
    <location>
        <begin position="47"/>
        <end position="62"/>
    </location>
</feature>
<proteinExistence type="predicted"/>
<dbReference type="InterPro" id="IPR001357">
    <property type="entry name" value="BRCT_dom"/>
</dbReference>
<evidence type="ECO:0000256" key="1">
    <source>
        <dbReference type="ARBA" id="ARBA00004123"/>
    </source>
</evidence>
<feature type="compositionally biased region" description="Basic and acidic residues" evidence="4">
    <location>
        <begin position="661"/>
        <end position="670"/>
    </location>
</feature>
<sequence>MSQGSSSDLGSEGSNSMRLLFGGSAEVLKAAELAALKAESQGDAESEASQGNNGNTARNGELSTVYEESENMESQPTVSNRNGTNGNGSTQEVPEDPQVSQKQSEKPQEVPEINVQAQQFLGEKEESQMVDDSLAALMEDDDEQGSGAQNRQFEDSLIGVQETVGQQVTAEGRATDDSQDFQFLEQGESAEDLAIKDSTETENVGQDEGGQQNVEEDLQNAAEIQESSNKNDESSDLVSVWAQKPEGEQVEQEKEVIEPAEEGEKDKVPLEATEEPDLPEKIESEKLNVSDDVTEDTERAAAGNDDVVGEIEDTTGEQHNESLKKAGQVQIDDDSIAEVGDAAVDDKNQDVDKKDEKDNKEKVDAVKPAEEDDVEGKIEKVTVQPLTEESESKRPARRSRLSAAANMEQVTPRSSRRTRKTETPAEEPKEEETKEKEEVEEKTPRATRGRRSTQQTPVEAPKSTGRARRGRKSEPEPVEEVAEEQEEKKEEVEEQQEEEVEEHKVVEKPANQTKKPSSAKKSKRSEADALKEDLEESGIKLDEEPASGRRSSRRRPAETPKAVAKTPAKATKTEEKTPARSTRTPKAPVEDKPRTSARTTAKSTPKTVEKPKETPKRKRQAKKEEEPEEPMEVDEEEKSSEEEIEEPTPKRGRQAKTTPKTAEKVKETSRRGQKAATEPRKSTKKAANANKTSDDPFDFDEQSDNHPQPLFNVSKAGFSNIKFTLSPRNQKTAESRYANTEKAAAERLQSQREDADEPVRKQLSITELSTSTPSAKAALKSITPKTSQPRTRKAKTPEQKTPKVVKTPREKKATPKVVEQKQEPEITAPEVDKKDQKEIDFAHEPFPTGMRVFALWGRQLYPAIVVDRDGLGRYKVFFVEDSLHRDIPPTGIVPLAWLKEGTKVTTTDDEGIEVVGEVTNVPDSDNVDVWNEAIFELKDGSEKYSTAPWGQLYLSLAQQKAIGVPANKSVVVGEDNVVPRSRRSHAATFNTLKEEPKSASRKRKQPEEATPEVTKPKRGRRSKASEVVADKGSEEEAMEVVNEDELFKGNYYLLTSSARRANLTDFNKREFKAMIEARGGTVLEEITDLPENATAFLVADTYYRTHKYLFALAADIPCVHYSWIQKCVDQSKILAYKDFLLPAGISSLDDEEHPCQPLKGKLLKDQNVLVYSAQEAAENLIQFAEIWRPMLLTLGAKVTSTAETDVENFKAFMAENQFDFVLTDKTCSPDLAKVVEEAGIPLVSSNLVIHGIVTGDWVDVSAHPSFAPTA</sequence>
<feature type="region of interest" description="Disordered" evidence="4">
    <location>
        <begin position="36"/>
        <end position="833"/>
    </location>
</feature>
<dbReference type="Gene3D" id="3.40.50.10190">
    <property type="entry name" value="BRCT domain"/>
    <property type="match status" value="2"/>
</dbReference>
<feature type="compositionally biased region" description="Basic and acidic residues" evidence="4">
    <location>
        <begin position="245"/>
        <end position="269"/>
    </location>
</feature>
<reference evidence="6" key="1">
    <citation type="submission" date="2020-09" db="EMBL/GenBank/DDBJ databases">
        <authorList>
            <person name="Kikuchi T."/>
        </authorList>
    </citation>
    <scope>NUCLEOTIDE SEQUENCE</scope>
    <source>
        <strain evidence="6">SH1</strain>
    </source>
</reference>
<dbReference type="InterPro" id="IPR047252">
    <property type="entry name" value="TP53BP1-like"/>
</dbReference>
<dbReference type="CDD" id="cd17745">
    <property type="entry name" value="BRCT_p53bp1_rpt1"/>
    <property type="match status" value="1"/>
</dbReference>
<dbReference type="InterPro" id="IPR056492">
    <property type="entry name" value="SH3_Hsr9"/>
</dbReference>
<evidence type="ECO:0000313" key="7">
    <source>
        <dbReference type="Proteomes" id="UP000614601"/>
    </source>
</evidence>
<evidence type="ECO:0000256" key="3">
    <source>
        <dbReference type="ARBA" id="ARBA00023242"/>
    </source>
</evidence>
<dbReference type="GO" id="GO:0005634">
    <property type="term" value="C:nucleus"/>
    <property type="evidence" value="ECO:0007669"/>
    <property type="project" value="UniProtKB-SubCell"/>
</dbReference>
<evidence type="ECO:0000259" key="5">
    <source>
        <dbReference type="PROSITE" id="PS50172"/>
    </source>
</evidence>
<organism evidence="6 7">
    <name type="scientific">Bursaphelenchus okinawaensis</name>
    <dbReference type="NCBI Taxonomy" id="465554"/>
    <lineage>
        <taxon>Eukaryota</taxon>
        <taxon>Metazoa</taxon>
        <taxon>Ecdysozoa</taxon>
        <taxon>Nematoda</taxon>
        <taxon>Chromadorea</taxon>
        <taxon>Rhabditida</taxon>
        <taxon>Tylenchina</taxon>
        <taxon>Tylenchomorpha</taxon>
        <taxon>Aphelenchoidea</taxon>
        <taxon>Aphelenchoididae</taxon>
        <taxon>Bursaphelenchus</taxon>
    </lineage>
</organism>
<feature type="compositionally biased region" description="Basic and acidic residues" evidence="4">
    <location>
        <begin position="524"/>
        <end position="547"/>
    </location>
</feature>
<feature type="compositionally biased region" description="Polar residues" evidence="4">
    <location>
        <begin position="201"/>
        <end position="213"/>
    </location>
</feature>
<feature type="compositionally biased region" description="Polar residues" evidence="4">
    <location>
        <begin position="721"/>
        <end position="732"/>
    </location>
</feature>
<dbReference type="CDD" id="cd17724">
    <property type="entry name" value="BRCT_p53bp1_rpt2"/>
    <property type="match status" value="1"/>
</dbReference>
<dbReference type="Pfam" id="PF18428">
    <property type="entry name" value="BRCT_3"/>
    <property type="match status" value="1"/>
</dbReference>
<feature type="domain" description="BRCT" evidence="5">
    <location>
        <begin position="1042"/>
        <end position="1141"/>
    </location>
</feature>
<dbReference type="Proteomes" id="UP000614601">
    <property type="component" value="Unassembled WGS sequence"/>
</dbReference>
<dbReference type="InterPro" id="IPR036420">
    <property type="entry name" value="BRCT_dom_sf"/>
</dbReference>
<dbReference type="AlphaFoldDB" id="A0A811JW87"/>
<comment type="subcellular location">
    <subcellularLocation>
        <location evidence="1">Nucleus</location>
    </subcellularLocation>
</comment>
<keyword evidence="3" id="KW-0539">Nucleus</keyword>
<dbReference type="PROSITE" id="PS50172">
    <property type="entry name" value="BRCT"/>
    <property type="match status" value="1"/>
</dbReference>
<dbReference type="PANTHER" id="PTHR15321:SF3">
    <property type="entry name" value="TP53-BINDING PROTEIN 1"/>
    <property type="match status" value="1"/>
</dbReference>
<name>A0A811JW87_9BILA</name>
<dbReference type="SUPFAM" id="SSF52113">
    <property type="entry name" value="BRCT domain"/>
    <property type="match status" value="2"/>
</dbReference>
<accession>A0A811JW87</accession>
<evidence type="ECO:0000256" key="4">
    <source>
        <dbReference type="SAM" id="MobiDB-lite"/>
    </source>
</evidence>
<comment type="caution">
    <text evidence="6">The sequence shown here is derived from an EMBL/GenBank/DDBJ whole genome shotgun (WGS) entry which is preliminary data.</text>
</comment>
<dbReference type="GO" id="GO:0042393">
    <property type="term" value="F:histone binding"/>
    <property type="evidence" value="ECO:0007669"/>
    <property type="project" value="TreeGrafter"/>
</dbReference>